<dbReference type="GO" id="GO:0005615">
    <property type="term" value="C:extracellular space"/>
    <property type="evidence" value="ECO:0007669"/>
    <property type="project" value="InterPro"/>
</dbReference>
<dbReference type="Gene3D" id="3.30.497.10">
    <property type="entry name" value="Antithrombin, subunit I, domain 2"/>
    <property type="match status" value="1"/>
</dbReference>
<name>A0A1A6GD05_NEOLE</name>
<organism evidence="4 5">
    <name type="scientific">Neotoma lepida</name>
    <name type="common">Desert woodrat</name>
    <dbReference type="NCBI Taxonomy" id="56216"/>
    <lineage>
        <taxon>Eukaryota</taxon>
        <taxon>Metazoa</taxon>
        <taxon>Chordata</taxon>
        <taxon>Craniata</taxon>
        <taxon>Vertebrata</taxon>
        <taxon>Euteleostomi</taxon>
        <taxon>Mammalia</taxon>
        <taxon>Eutheria</taxon>
        <taxon>Euarchontoglires</taxon>
        <taxon>Glires</taxon>
        <taxon>Rodentia</taxon>
        <taxon>Myomorpha</taxon>
        <taxon>Muroidea</taxon>
        <taxon>Cricetidae</taxon>
        <taxon>Neotominae</taxon>
        <taxon>Neotoma</taxon>
    </lineage>
</organism>
<comment type="similarity">
    <text evidence="1">Belongs to the serpin family.</text>
</comment>
<dbReference type="SMART" id="SM00093">
    <property type="entry name" value="SERPIN"/>
    <property type="match status" value="1"/>
</dbReference>
<dbReference type="InterPro" id="IPR036186">
    <property type="entry name" value="Serpin_sf"/>
</dbReference>
<sequence>MMTSFSSQGLLLLAGLCFLLPRTQTTYHKELDNDPSIDPFQCRKVAFTISNVSISLYKEMAQKSRNGNILFSPIRVVAAILMLSLGVKGNVSQHILEALRFNKTGLPEAEIHKCFQYLLRAVNQPTGMSPLKSGGSMFIHQGLKLVDKSVKRIKDIYFSEVISTNFSDSSSAKRQINNYMMKKTNKEILNMVKELKKDTFLALMNYIIWNGRIVSDFECQFIQMEDFHLEYRKTIKVAMVTNVDMYHLFRVEELSSMVLVYGYTLVTYIIIPDKGKMHQVEERLTYPHFRQMIQRLNLRIVKVHTPVLSVSETSDVVSMMSLLGITPFFNKEANCTVAAEDTPQKSFKVISKAVLTLENMGTRPPMDLCLKNELWANAPLVQINRPFLIFIQDSTNYAPLFLGRVANPRK</sequence>
<reference evidence="4 5" key="1">
    <citation type="submission" date="2016-06" db="EMBL/GenBank/DDBJ databases">
        <title>The Draft Genome Sequence and Annotation of the Desert Woodrat Neotoma lepida.</title>
        <authorList>
            <person name="Campbell M."/>
            <person name="Oakeson K.F."/>
            <person name="Yandell M."/>
            <person name="Halpert J.R."/>
            <person name="Dearing D."/>
        </authorList>
    </citation>
    <scope>NUCLEOTIDE SEQUENCE [LARGE SCALE GENOMIC DNA]</scope>
    <source>
        <strain evidence="4">417</strain>
        <tissue evidence="4">Liver</tissue>
    </source>
</reference>
<evidence type="ECO:0000256" key="2">
    <source>
        <dbReference type="SAM" id="SignalP"/>
    </source>
</evidence>
<feature type="signal peptide" evidence="2">
    <location>
        <begin position="1"/>
        <end position="25"/>
    </location>
</feature>
<feature type="non-terminal residue" evidence="4">
    <location>
        <position position="410"/>
    </location>
</feature>
<keyword evidence="5" id="KW-1185">Reference proteome</keyword>
<dbReference type="PROSITE" id="PS00284">
    <property type="entry name" value="SERPIN"/>
    <property type="match status" value="1"/>
</dbReference>
<accession>A0A1A6GD05</accession>
<feature type="domain" description="Serpin" evidence="3">
    <location>
        <begin position="54"/>
        <end position="408"/>
    </location>
</feature>
<dbReference type="SUPFAM" id="SSF56574">
    <property type="entry name" value="Serpins"/>
    <property type="match status" value="1"/>
</dbReference>
<evidence type="ECO:0000256" key="1">
    <source>
        <dbReference type="RuleBase" id="RU000411"/>
    </source>
</evidence>
<dbReference type="PANTHER" id="PTHR11461">
    <property type="entry name" value="SERINE PROTEASE INHIBITOR, SERPIN"/>
    <property type="match status" value="1"/>
</dbReference>
<feature type="chain" id="PRO_5008345501" description="Serpin domain-containing protein" evidence="2">
    <location>
        <begin position="26"/>
        <end position="410"/>
    </location>
</feature>
<dbReference type="InterPro" id="IPR042178">
    <property type="entry name" value="Serpin_sf_1"/>
</dbReference>
<dbReference type="EMBL" id="LZPO01099280">
    <property type="protein sequence ID" value="OBS63650.1"/>
    <property type="molecule type" value="Genomic_DNA"/>
</dbReference>
<evidence type="ECO:0000259" key="3">
    <source>
        <dbReference type="SMART" id="SM00093"/>
    </source>
</evidence>
<dbReference type="Proteomes" id="UP000092124">
    <property type="component" value="Unassembled WGS sequence"/>
</dbReference>
<dbReference type="Pfam" id="PF00079">
    <property type="entry name" value="Serpin"/>
    <property type="match status" value="1"/>
</dbReference>
<protein>
    <recommendedName>
        <fullName evidence="3">Serpin domain-containing protein</fullName>
    </recommendedName>
</protein>
<dbReference type="InterPro" id="IPR042185">
    <property type="entry name" value="Serpin_sf_2"/>
</dbReference>
<dbReference type="GO" id="GO:0004867">
    <property type="term" value="F:serine-type endopeptidase inhibitor activity"/>
    <property type="evidence" value="ECO:0007669"/>
    <property type="project" value="InterPro"/>
</dbReference>
<dbReference type="InterPro" id="IPR000215">
    <property type="entry name" value="Serpin_fam"/>
</dbReference>
<dbReference type="Gene3D" id="2.30.39.10">
    <property type="entry name" value="Alpha-1-antitrypsin, domain 1"/>
    <property type="match status" value="1"/>
</dbReference>
<evidence type="ECO:0000313" key="5">
    <source>
        <dbReference type="Proteomes" id="UP000092124"/>
    </source>
</evidence>
<dbReference type="InterPro" id="IPR023795">
    <property type="entry name" value="Serpin_CS"/>
</dbReference>
<dbReference type="STRING" id="56216.A0A1A6GD05"/>
<gene>
    <name evidence="4" type="ORF">A6R68_07811</name>
</gene>
<keyword evidence="2" id="KW-0732">Signal</keyword>
<dbReference type="FunFam" id="3.30.497.10:FF:000001">
    <property type="entry name" value="Serine protease inhibitor"/>
    <property type="match status" value="1"/>
</dbReference>
<comment type="caution">
    <text evidence="4">The sequence shown here is derived from an EMBL/GenBank/DDBJ whole genome shotgun (WGS) entry which is preliminary data.</text>
</comment>
<dbReference type="InterPro" id="IPR023796">
    <property type="entry name" value="Serpin_dom"/>
</dbReference>
<dbReference type="AlphaFoldDB" id="A0A1A6GD05"/>
<dbReference type="PANTHER" id="PTHR11461:SF32">
    <property type="entry name" value="ALPHA-1-ANTITRYPSIN 1-6"/>
    <property type="match status" value="1"/>
</dbReference>
<evidence type="ECO:0000313" key="4">
    <source>
        <dbReference type="EMBL" id="OBS63650.1"/>
    </source>
</evidence>
<dbReference type="OrthoDB" id="9613715at2759"/>
<proteinExistence type="inferred from homology"/>